<comment type="similarity">
    <text evidence="1">Belongs to the glycosyl hydrolase 63 family.</text>
</comment>
<comment type="caution">
    <text evidence="5">The sequence shown here is derived from an EMBL/GenBank/DDBJ whole genome shotgun (WGS) entry which is preliminary data.</text>
</comment>
<dbReference type="GO" id="GO:0004573">
    <property type="term" value="F:Glc3Man9GlcNAc2 oligosaccharide glucosidase activity"/>
    <property type="evidence" value="ECO:0007669"/>
    <property type="project" value="InterPro"/>
</dbReference>
<accession>A0A1V9G9S8</accession>
<dbReference type="SUPFAM" id="SSF48208">
    <property type="entry name" value="Six-hairpin glycosidases"/>
    <property type="match status" value="1"/>
</dbReference>
<keyword evidence="6" id="KW-1185">Reference proteome</keyword>
<dbReference type="GO" id="GO:0009311">
    <property type="term" value="P:oligosaccharide metabolic process"/>
    <property type="evidence" value="ECO:0007669"/>
    <property type="project" value="InterPro"/>
</dbReference>
<dbReference type="PANTHER" id="PTHR10412">
    <property type="entry name" value="MANNOSYL-OLIGOSACCHARIDE GLUCOSIDASE"/>
    <property type="match status" value="1"/>
</dbReference>
<dbReference type="InterPro" id="IPR008928">
    <property type="entry name" value="6-hairpin_glycosidase_sf"/>
</dbReference>
<dbReference type="EMBL" id="LVYD01000001">
    <property type="protein sequence ID" value="OQP67320.1"/>
    <property type="molecule type" value="Genomic_DNA"/>
</dbReference>
<dbReference type="Gene3D" id="1.50.10.10">
    <property type="match status" value="1"/>
</dbReference>
<dbReference type="OrthoDB" id="9781878at2"/>
<evidence type="ECO:0000259" key="4">
    <source>
        <dbReference type="Pfam" id="PF22422"/>
    </source>
</evidence>
<feature type="domain" description="Mannosylglycerate hydrolase MGH1-like glycoside hydrolase" evidence="4">
    <location>
        <begin position="655"/>
        <end position="855"/>
    </location>
</feature>
<dbReference type="GO" id="GO:0006487">
    <property type="term" value="P:protein N-linked glycosylation"/>
    <property type="evidence" value="ECO:0007669"/>
    <property type="project" value="TreeGrafter"/>
</dbReference>
<evidence type="ECO:0000313" key="5">
    <source>
        <dbReference type="EMBL" id="OQP67320.1"/>
    </source>
</evidence>
<proteinExistence type="inferred from homology"/>
<reference evidence="5 6" key="1">
    <citation type="submission" date="2016-03" db="EMBL/GenBank/DDBJ databases">
        <title>Niastella vici sp. nov., isolated from farmland soil.</title>
        <authorList>
            <person name="Chen L."/>
            <person name="Wang D."/>
            <person name="Yang S."/>
            <person name="Wang G."/>
        </authorList>
    </citation>
    <scope>NUCLEOTIDE SEQUENCE [LARGE SCALE GENOMIC DNA]</scope>
    <source>
        <strain evidence="5 6">DJ57</strain>
    </source>
</reference>
<dbReference type="InterPro" id="IPR004888">
    <property type="entry name" value="Glycoside_hydrolase_63"/>
</dbReference>
<protein>
    <submittedName>
        <fullName evidence="5">Glucosidase</fullName>
    </submittedName>
</protein>
<evidence type="ECO:0000313" key="6">
    <source>
        <dbReference type="Proteomes" id="UP000192796"/>
    </source>
</evidence>
<dbReference type="PANTHER" id="PTHR10412:SF11">
    <property type="entry name" value="MANNOSYL-OLIGOSACCHARIDE GLUCOSIDASE"/>
    <property type="match status" value="1"/>
</dbReference>
<dbReference type="RefSeq" id="WP_081145019.1">
    <property type="nucleotide sequence ID" value="NZ_LVYD01000001.1"/>
</dbReference>
<gene>
    <name evidence="5" type="ORF">A3860_02915</name>
</gene>
<evidence type="ECO:0000256" key="2">
    <source>
        <dbReference type="ARBA" id="ARBA00022801"/>
    </source>
</evidence>
<organism evidence="5 6">
    <name type="scientific">Niastella vici</name>
    <dbReference type="NCBI Taxonomy" id="1703345"/>
    <lineage>
        <taxon>Bacteria</taxon>
        <taxon>Pseudomonadati</taxon>
        <taxon>Bacteroidota</taxon>
        <taxon>Chitinophagia</taxon>
        <taxon>Chitinophagales</taxon>
        <taxon>Chitinophagaceae</taxon>
        <taxon>Niastella</taxon>
    </lineage>
</organism>
<dbReference type="STRING" id="1703345.A3860_02915"/>
<evidence type="ECO:0000256" key="1">
    <source>
        <dbReference type="ARBA" id="ARBA00010833"/>
    </source>
</evidence>
<dbReference type="Pfam" id="PF22422">
    <property type="entry name" value="MGH1-like_GH"/>
    <property type="match status" value="2"/>
</dbReference>
<keyword evidence="3" id="KW-0326">Glycosidase</keyword>
<name>A0A1V9G9S8_9BACT</name>
<feature type="domain" description="Mannosylglycerate hydrolase MGH1-like glycoside hydrolase" evidence="4">
    <location>
        <begin position="419"/>
        <end position="524"/>
    </location>
</feature>
<dbReference type="InterPro" id="IPR054491">
    <property type="entry name" value="MGH1-like_GH"/>
</dbReference>
<evidence type="ECO:0000256" key="3">
    <source>
        <dbReference type="ARBA" id="ARBA00023295"/>
    </source>
</evidence>
<keyword evidence="2" id="KW-0378">Hydrolase</keyword>
<sequence length="890" mass="103688">MSAEHQRLAVNSTRTIPLEQWGPYLSERQWGTVREDFSPNSDAWNYITHDQARFRAYRWGEDGIAGISDFFQNLCFSVAVWNGKDAILKERLFGLGNYEGNHGEDVKELYYYLDNLPTHYYMEYLYKYPQNKFPYDDLLSVNRQRSRTEPEYEILDTGIFNNNEYFDVNVTYAKHSSSDICIRINIHNHHTKSAEITVLPTLWFYNRWSHDASKKKPSIAWRDKTSVKATHHRLGTYYLYFQPPRDCLFTENETNFEKVNGKPNLSPFTKDAFHGAIIKGENIAALRQKKSGTKFSPVYKLRIQGGRSESIYLRLSNKMIDTPFQPGFEDIFTLRKEEADAFYAKVLANTPNSGLAKIQRRALAGLLWSKQYYHFDVEKWLTTGDQITPASASRLTGRNHDWKHLKNQDIICMPDKWEYPWYAAWDLAFQCIPMAMVDPVFAKHQLTLIMREWYMKPDGQLPAYEWNFSDVNPPVQAWAALEVYRIEKKQTGKGDIPFLKRIFQKLIINFTWWINRKDSNGNNMFQGGFLGLDNIGVFNRSHLVHNDMELEQADGTSWMGMYALNMMDMALEIAMHDNSFEDTATKFFEHFVMIAEALNEQGMWNQEDKFFYDTLSIAGSEPLHLRIFSIVGLTSLFAVSTIEKRMLDKLGDFRKRITWFENYRKKNNKFWPNEERSDGKTILLSLVPKERVVFLLQRLLDETQFLSPWGIRALSKHHEKNPFSVTIRGTEYKIQYEPGDSTSDMFGGNSNWRGPLWMPINYIIIQSIRHFGEFYGNELEVECPIGSGNKMNLVEVAEELTRRLITLFQPNQHGKRPAHGAYSWFYQRSENADLVLFYEYFHGETGAGLGASHQTGWTALVAELVHSLSEKQFITDEEPAPVKKQPQTEE</sequence>
<dbReference type="InterPro" id="IPR012341">
    <property type="entry name" value="6hp_glycosidase-like_sf"/>
</dbReference>
<dbReference type="Proteomes" id="UP000192796">
    <property type="component" value="Unassembled WGS sequence"/>
</dbReference>
<dbReference type="AlphaFoldDB" id="A0A1V9G9S8"/>